<dbReference type="Gene3D" id="3.40.980.10">
    <property type="entry name" value="MoaB/Mog-like domain"/>
    <property type="match status" value="1"/>
</dbReference>
<protein>
    <submittedName>
        <fullName evidence="3">Fad synthase-like protein isoform x3</fullName>
    </submittedName>
</protein>
<dbReference type="AlphaFoldDB" id="A0A171A6Z3"/>
<proteinExistence type="inferred from homology"/>
<dbReference type="InterPro" id="IPR050101">
    <property type="entry name" value="CinA"/>
</dbReference>
<dbReference type="EMBL" id="GEMB01001423">
    <property type="protein sequence ID" value="JAS01733.1"/>
    <property type="molecule type" value="Transcribed_RNA"/>
</dbReference>
<reference evidence="3" key="2">
    <citation type="journal article" date="2017" name="J. Med. Entomol.">
        <title>Transcriptome Analysis of the Triatoma infestans (Hemiptera: Reduviidae) Integument.</title>
        <authorList>
            <person name="Calderon-Fernandez G.M."/>
            <person name="Moriconi D.E."/>
            <person name="Dulbecco A.B."/>
            <person name="Juarez M.P."/>
        </authorList>
    </citation>
    <scope>NUCLEOTIDE SEQUENCE</scope>
    <source>
        <strain evidence="3">Int1</strain>
        <tissue evidence="3">Integument</tissue>
    </source>
</reference>
<evidence type="ECO:0000259" key="2">
    <source>
        <dbReference type="SMART" id="SM00852"/>
    </source>
</evidence>
<dbReference type="PANTHER" id="PTHR13939">
    <property type="entry name" value="NICOTINAMIDE-NUCLEOTIDE AMIDOHYDROLASE PNCC"/>
    <property type="match status" value="1"/>
</dbReference>
<dbReference type="InterPro" id="IPR036425">
    <property type="entry name" value="MoaB/Mog-like_dom_sf"/>
</dbReference>
<reference evidence="3" key="1">
    <citation type="submission" date="2016-04" db="EMBL/GenBank/DDBJ databases">
        <authorList>
            <person name="Calderon-Fernandez G.M.Sr."/>
        </authorList>
    </citation>
    <scope>NUCLEOTIDE SEQUENCE</scope>
    <source>
        <strain evidence="3">Int1</strain>
        <tissue evidence="3">Integument</tissue>
    </source>
</reference>
<dbReference type="Pfam" id="PF00994">
    <property type="entry name" value="MoCF_biosynth"/>
    <property type="match status" value="1"/>
</dbReference>
<dbReference type="SUPFAM" id="SSF53218">
    <property type="entry name" value="Molybdenum cofactor biosynthesis proteins"/>
    <property type="match status" value="1"/>
</dbReference>
<evidence type="ECO:0000313" key="3">
    <source>
        <dbReference type="EMBL" id="JAS01733.1"/>
    </source>
</evidence>
<comment type="similarity">
    <text evidence="1">In the N-terminal section; belongs to the MoaB/Mog family.</text>
</comment>
<evidence type="ECO:0000256" key="1">
    <source>
        <dbReference type="ARBA" id="ARBA00007589"/>
    </source>
</evidence>
<dbReference type="PANTHER" id="PTHR13939:SF0">
    <property type="entry name" value="NMN AMIDOHYDROLASE-LIKE PROTEIN YFAY"/>
    <property type="match status" value="1"/>
</dbReference>
<dbReference type="SMART" id="SM00852">
    <property type="entry name" value="MoCF_biosynth"/>
    <property type="match status" value="1"/>
</dbReference>
<sequence length="105" mass="11335">MAARTAGIIVIGDEVLKGQVADSNVHFLAKKLHSLGIKLCKVSIIPDDIEIIAKEVAEFSIKYDQVITSGGIGPTHDDVTYEGIGAAFLQPLILNQELLSYWSLV</sequence>
<dbReference type="InterPro" id="IPR001453">
    <property type="entry name" value="MoaB/Mog_dom"/>
</dbReference>
<accession>A0A171A6Z3</accession>
<feature type="domain" description="MoaB/Mog" evidence="2">
    <location>
        <begin position="7"/>
        <end position="101"/>
    </location>
</feature>
<name>A0A171A6Z3_TRIIF</name>
<organism evidence="3">
    <name type="scientific">Triatoma infestans</name>
    <name type="common">Assassin bug</name>
    <dbReference type="NCBI Taxonomy" id="30076"/>
    <lineage>
        <taxon>Eukaryota</taxon>
        <taxon>Metazoa</taxon>
        <taxon>Ecdysozoa</taxon>
        <taxon>Arthropoda</taxon>
        <taxon>Hexapoda</taxon>
        <taxon>Insecta</taxon>
        <taxon>Pterygota</taxon>
        <taxon>Neoptera</taxon>
        <taxon>Paraneoptera</taxon>
        <taxon>Hemiptera</taxon>
        <taxon>Heteroptera</taxon>
        <taxon>Panheteroptera</taxon>
        <taxon>Cimicomorpha</taxon>
        <taxon>Reduviidae</taxon>
        <taxon>Triatominae</taxon>
        <taxon>Triatoma</taxon>
    </lineage>
</organism>